<dbReference type="NCBIfam" id="TIGR04183">
    <property type="entry name" value="Por_Secre_tail"/>
    <property type="match status" value="1"/>
</dbReference>
<dbReference type="RefSeq" id="WP_092849428.1">
    <property type="nucleotide sequence ID" value="NZ_FOMI01000002.1"/>
</dbReference>
<dbReference type="PANTHER" id="PTHR36220:SF1">
    <property type="entry name" value="GAMMA TUBULIN COMPLEX COMPONENT C-TERMINAL DOMAIN-CONTAINING PROTEIN"/>
    <property type="match status" value="1"/>
</dbReference>
<keyword evidence="1 2" id="KW-0732">Signal</keyword>
<dbReference type="Gene3D" id="2.130.10.80">
    <property type="entry name" value="Galactose oxidase/kelch, beta-propeller"/>
    <property type="match status" value="2"/>
</dbReference>
<gene>
    <name evidence="4" type="ORF">SAMN04487987_102277</name>
</gene>
<accession>A0A1I1NGD8</accession>
<keyword evidence="5" id="KW-1185">Reference proteome</keyword>
<dbReference type="Pfam" id="PF14312">
    <property type="entry name" value="FG-GAP_2"/>
    <property type="match status" value="3"/>
</dbReference>
<evidence type="ECO:0000256" key="2">
    <source>
        <dbReference type="SAM" id="SignalP"/>
    </source>
</evidence>
<dbReference type="STRING" id="870482.SAMN04487987_102277"/>
<feature type="signal peptide" evidence="2">
    <location>
        <begin position="1"/>
        <end position="17"/>
    </location>
</feature>
<name>A0A1I1NGD8_9FLAO</name>
<evidence type="ECO:0000313" key="4">
    <source>
        <dbReference type="EMBL" id="SFC96555.1"/>
    </source>
</evidence>
<dbReference type="InterPro" id="IPR011043">
    <property type="entry name" value="Gal_Oxase/kelch_b-propeller"/>
</dbReference>
<dbReference type="SUPFAM" id="SSF50965">
    <property type="entry name" value="Galactose oxidase, central domain"/>
    <property type="match status" value="1"/>
</dbReference>
<dbReference type="AlphaFoldDB" id="A0A1I1NGD8"/>
<dbReference type="OrthoDB" id="1403372at2"/>
<feature type="domain" description="Secretion system C-terminal sorting" evidence="3">
    <location>
        <begin position="424"/>
        <end position="490"/>
    </location>
</feature>
<evidence type="ECO:0000256" key="1">
    <source>
        <dbReference type="ARBA" id="ARBA00022729"/>
    </source>
</evidence>
<dbReference type="Proteomes" id="UP000199439">
    <property type="component" value="Unassembled WGS sequence"/>
</dbReference>
<organism evidence="4 5">
    <name type="scientific">Algibacter pectinivorans</name>
    <dbReference type="NCBI Taxonomy" id="870482"/>
    <lineage>
        <taxon>Bacteria</taxon>
        <taxon>Pseudomonadati</taxon>
        <taxon>Bacteroidota</taxon>
        <taxon>Flavobacteriia</taxon>
        <taxon>Flavobacteriales</taxon>
        <taxon>Flavobacteriaceae</taxon>
        <taxon>Algibacter</taxon>
    </lineage>
</organism>
<dbReference type="InterPro" id="IPR013517">
    <property type="entry name" value="FG-GAP"/>
</dbReference>
<dbReference type="Pfam" id="PF18962">
    <property type="entry name" value="Por_Secre_tail"/>
    <property type="match status" value="1"/>
</dbReference>
<evidence type="ECO:0000313" key="5">
    <source>
        <dbReference type="Proteomes" id="UP000199439"/>
    </source>
</evidence>
<dbReference type="EMBL" id="FOMI01000002">
    <property type="protein sequence ID" value="SFC96555.1"/>
    <property type="molecule type" value="Genomic_DNA"/>
</dbReference>
<proteinExistence type="predicted"/>
<dbReference type="InterPro" id="IPR026444">
    <property type="entry name" value="Secre_tail"/>
</dbReference>
<evidence type="ECO:0000259" key="3">
    <source>
        <dbReference type="Pfam" id="PF18962"/>
    </source>
</evidence>
<reference evidence="5" key="1">
    <citation type="submission" date="2016-10" db="EMBL/GenBank/DDBJ databases">
        <authorList>
            <person name="Varghese N."/>
            <person name="Submissions S."/>
        </authorList>
    </citation>
    <scope>NUCLEOTIDE SEQUENCE [LARGE SCALE GENOMIC DNA]</scope>
    <source>
        <strain evidence="5">DSM 25730</strain>
    </source>
</reference>
<feature type="chain" id="PRO_5011755818" evidence="2">
    <location>
        <begin position="18"/>
        <end position="491"/>
    </location>
</feature>
<protein>
    <submittedName>
        <fullName evidence="4">Por secretion system C-terminal sorting domain-containing protein</fullName>
    </submittedName>
</protein>
<sequence>MRSFFLYLLLAPLFSFSQEQIGSDINGEARNDKSGTSVSLSADGSIVAIGAPDNQSGLNAHSGHVRVYKYESNSWRQIGKDIDGIGNTDFSGKSVSLSANGNIVAIGANGNRDNGWASGHVRVFEYKNNIWTQIGDNISGESDNDQSGITVSLSGDGNILAIGAYLNDGNGTDSGHVRVYQNISGSWTQIGTDIDGEFRGDQSGSSLSLSSNGNVLAIGSIINNASGTESGHVRIFENNSGVWTQIGKDIDGENPYDSFGSSISLSSDGKIIAIGAIYNNGNGEKSGNVRVFENNLENWIQIGNDIVGEKAFNRFGSSVSLSEDGKIIAIGAIKNGDNGINSGHVRMYKNIYGSWIQIGNDIDGENSQDSSGRSISLSADGKIVAIGAPLNDARGENSGHVRVYDVNLDTFSSTSINQDYFSYYPNPVKNEVNLILNSGLELKQVNIYNIQSQYLFSIKESKIDVTHLSSGMYLFEVETNQGKSAKKILIE</sequence>
<dbReference type="PANTHER" id="PTHR36220">
    <property type="entry name" value="UNNAMED PRODUCT"/>
    <property type="match status" value="1"/>
</dbReference>
<dbReference type="InterPro" id="IPR037293">
    <property type="entry name" value="Gal_Oxidase_central_sf"/>
</dbReference>